<keyword evidence="3 7" id="KW-0812">Transmembrane</keyword>
<dbReference type="Gene3D" id="1.20.1730.10">
    <property type="entry name" value="Sodium/glucose cotransporter"/>
    <property type="match status" value="1"/>
</dbReference>
<proteinExistence type="inferred from homology"/>
<sequence>MNWFAIITFVVILTSIYIYAYVRSRKVDISNSEGYFLGGRSLVGTTVGMSIIMTNLSTEHLVGQNGQSYVAGMEVMAWEVTAAIAIVIGAWVFIPKYFKYGVNTISDFIEIRFDTTTKRIVSILFMFTFVVSFMPVVLYSGALIFNNLFNIDEFLGVSSITAAAIIAFIIGAIGVSYLILGGLSLLAHSDSIYGIGLIGGGLVVAALALFVLGDSNFLRGIDTIITQTPEKLNAWGAVDSAIVPWPTLFFGMLFNNLYFWCTNQMIIQKSLAAKNLKEAQKGMIYVGFFKISGAFFLVLPGIIAFNMFGGDLHMDSAYPALISEILPGWAAGIFAAVVFGAIMSSFVGALNATVTLFSLDFYKPVINKKASSQDIARMGRFATIGFGLLTIIIAPFISIFPQGLFAVVQEFNGLYSMPLLAIVLVGFYSRKTSSLGAKVTFAFHVVTYASSKLLIPDIHYLYVWSVLFLLDLAILVAFSKLRPEKDDFEFEKYKNKVDITPWKHVRVTGILILILVAAMYIVFSPLVLAK</sequence>
<comment type="subcellular location">
    <subcellularLocation>
        <location evidence="1">Membrane</location>
        <topology evidence="1">Multi-pass membrane protein</topology>
    </subcellularLocation>
</comment>
<dbReference type="PANTHER" id="PTHR11819">
    <property type="entry name" value="SOLUTE CARRIER FAMILY 5"/>
    <property type="match status" value="1"/>
</dbReference>
<feature type="transmembrane region" description="Helical" evidence="7">
    <location>
        <begin position="502"/>
        <end position="523"/>
    </location>
</feature>
<feature type="transmembrane region" description="Helical" evidence="7">
    <location>
        <begin position="412"/>
        <end position="428"/>
    </location>
</feature>
<dbReference type="PANTHER" id="PTHR11819:SF195">
    <property type="entry name" value="SODIUM_GLUCOSE COTRANSPORTER 4"/>
    <property type="match status" value="1"/>
</dbReference>
<keyword evidence="4 7" id="KW-1133">Transmembrane helix</keyword>
<dbReference type="Proteomes" id="UP001595637">
    <property type="component" value="Unassembled WGS sequence"/>
</dbReference>
<dbReference type="InterPro" id="IPR038377">
    <property type="entry name" value="Na/Glc_symporter_sf"/>
</dbReference>
<feature type="transmembrane region" description="Helical" evidence="7">
    <location>
        <begin position="192"/>
        <end position="212"/>
    </location>
</feature>
<dbReference type="RefSeq" id="WP_380651483.1">
    <property type="nucleotide sequence ID" value="NZ_JBHRVQ010000001.1"/>
</dbReference>
<protein>
    <submittedName>
        <fullName evidence="8">Solute:sodium symporter family transporter</fullName>
    </submittedName>
</protein>
<accession>A0ABV7N4G1</accession>
<feature type="transmembrane region" description="Helical" evidence="7">
    <location>
        <begin position="282"/>
        <end position="308"/>
    </location>
</feature>
<feature type="transmembrane region" description="Helical" evidence="7">
    <location>
        <begin position="378"/>
        <end position="400"/>
    </location>
</feature>
<feature type="transmembrane region" description="Helical" evidence="7">
    <location>
        <begin position="76"/>
        <end position="94"/>
    </location>
</feature>
<feature type="transmembrane region" description="Helical" evidence="7">
    <location>
        <begin position="157"/>
        <end position="180"/>
    </location>
</feature>
<feature type="transmembrane region" description="Helical" evidence="7">
    <location>
        <begin position="6"/>
        <end position="22"/>
    </location>
</feature>
<evidence type="ECO:0000313" key="8">
    <source>
        <dbReference type="EMBL" id="MFC3387500.1"/>
    </source>
</evidence>
<organism evidence="8 9">
    <name type="scientific">Salinicoccus sesuvii</name>
    <dbReference type="NCBI Taxonomy" id="868281"/>
    <lineage>
        <taxon>Bacteria</taxon>
        <taxon>Bacillati</taxon>
        <taxon>Bacillota</taxon>
        <taxon>Bacilli</taxon>
        <taxon>Bacillales</taxon>
        <taxon>Staphylococcaceae</taxon>
        <taxon>Salinicoccus</taxon>
    </lineage>
</organism>
<dbReference type="EMBL" id="JBHRVQ010000001">
    <property type="protein sequence ID" value="MFC3387500.1"/>
    <property type="molecule type" value="Genomic_DNA"/>
</dbReference>
<dbReference type="CDD" id="cd10328">
    <property type="entry name" value="SLC5sbd_YidK"/>
    <property type="match status" value="1"/>
</dbReference>
<evidence type="ECO:0000256" key="1">
    <source>
        <dbReference type="ARBA" id="ARBA00004141"/>
    </source>
</evidence>
<keyword evidence="5 7" id="KW-0472">Membrane</keyword>
<feature type="transmembrane region" description="Helical" evidence="7">
    <location>
        <begin position="461"/>
        <end position="481"/>
    </location>
</feature>
<dbReference type="NCBIfam" id="TIGR00813">
    <property type="entry name" value="sss"/>
    <property type="match status" value="1"/>
</dbReference>
<feature type="transmembrane region" description="Helical" evidence="7">
    <location>
        <begin position="242"/>
        <end position="261"/>
    </location>
</feature>
<feature type="transmembrane region" description="Helical" evidence="7">
    <location>
        <begin position="328"/>
        <end position="357"/>
    </location>
</feature>
<evidence type="ECO:0000313" key="9">
    <source>
        <dbReference type="Proteomes" id="UP001595637"/>
    </source>
</evidence>
<name>A0ABV7N4G1_9STAP</name>
<keyword evidence="9" id="KW-1185">Reference proteome</keyword>
<dbReference type="NCBIfam" id="NF007790">
    <property type="entry name" value="PRK10484.1"/>
    <property type="match status" value="1"/>
</dbReference>
<feature type="transmembrane region" description="Helical" evidence="7">
    <location>
        <begin position="120"/>
        <end position="145"/>
    </location>
</feature>
<dbReference type="InterPro" id="IPR001734">
    <property type="entry name" value="Na/solute_symporter"/>
</dbReference>
<evidence type="ECO:0000256" key="5">
    <source>
        <dbReference type="ARBA" id="ARBA00023136"/>
    </source>
</evidence>
<comment type="caution">
    <text evidence="8">The sequence shown here is derived from an EMBL/GenBank/DDBJ whole genome shotgun (WGS) entry which is preliminary data.</text>
</comment>
<evidence type="ECO:0000256" key="6">
    <source>
        <dbReference type="RuleBase" id="RU362091"/>
    </source>
</evidence>
<reference evidence="9" key="1">
    <citation type="journal article" date="2019" name="Int. J. Syst. Evol. Microbiol.">
        <title>The Global Catalogue of Microorganisms (GCM) 10K type strain sequencing project: providing services to taxonomists for standard genome sequencing and annotation.</title>
        <authorList>
            <consortium name="The Broad Institute Genomics Platform"/>
            <consortium name="The Broad Institute Genome Sequencing Center for Infectious Disease"/>
            <person name="Wu L."/>
            <person name="Ma J."/>
        </authorList>
    </citation>
    <scope>NUCLEOTIDE SEQUENCE [LARGE SCALE GENOMIC DNA]</scope>
    <source>
        <strain evidence="9">CCM 7756</strain>
    </source>
</reference>
<dbReference type="PROSITE" id="PS50283">
    <property type="entry name" value="NA_SOLUT_SYMP_3"/>
    <property type="match status" value="1"/>
</dbReference>
<evidence type="ECO:0000256" key="7">
    <source>
        <dbReference type="SAM" id="Phobius"/>
    </source>
</evidence>
<comment type="similarity">
    <text evidence="2 6">Belongs to the sodium:solute symporter (SSF) (TC 2.A.21) family.</text>
</comment>
<evidence type="ECO:0000256" key="4">
    <source>
        <dbReference type="ARBA" id="ARBA00022989"/>
    </source>
</evidence>
<gene>
    <name evidence="8" type="ORF">ACFOEO_02660</name>
</gene>
<evidence type="ECO:0000256" key="2">
    <source>
        <dbReference type="ARBA" id="ARBA00006434"/>
    </source>
</evidence>
<dbReference type="Pfam" id="PF00474">
    <property type="entry name" value="SSF"/>
    <property type="match status" value="1"/>
</dbReference>
<feature type="transmembrane region" description="Helical" evidence="7">
    <location>
        <begin position="34"/>
        <end position="56"/>
    </location>
</feature>
<evidence type="ECO:0000256" key="3">
    <source>
        <dbReference type="ARBA" id="ARBA00022692"/>
    </source>
</evidence>